<reference evidence="1" key="1">
    <citation type="submission" date="2023-07" db="EMBL/GenBank/DDBJ databases">
        <authorList>
            <consortium name="AG Swart"/>
            <person name="Singh M."/>
            <person name="Singh A."/>
            <person name="Seah K."/>
            <person name="Emmerich C."/>
        </authorList>
    </citation>
    <scope>NUCLEOTIDE SEQUENCE</scope>
    <source>
        <strain evidence="1">DP1</strain>
    </source>
</reference>
<dbReference type="EMBL" id="CAMPGE010017745">
    <property type="protein sequence ID" value="CAI2376202.1"/>
    <property type="molecule type" value="Genomic_DNA"/>
</dbReference>
<keyword evidence="2" id="KW-1185">Reference proteome</keyword>
<accession>A0AAD1XP32</accession>
<evidence type="ECO:0000313" key="1">
    <source>
        <dbReference type="EMBL" id="CAI2376202.1"/>
    </source>
</evidence>
<protein>
    <submittedName>
        <fullName evidence="1">Uncharacterized protein</fullName>
    </submittedName>
</protein>
<dbReference type="Proteomes" id="UP001295684">
    <property type="component" value="Unassembled WGS sequence"/>
</dbReference>
<gene>
    <name evidence="1" type="ORF">ECRASSUSDP1_LOCUS17571</name>
</gene>
<sequence length="190" mass="22055">MESSNEEYSIPSIDNIRSVSHGVSILADLNESAIEYIQKDMLEEAGESLLHAIEAIPRVQFLLEKEPIEQQKVFDYSYVCTIFYNMAVIYQKLSGLEDCKLFLEKTLKCMKKLDIFKFTQKIVDHRFENMKNNEEFAQSYTPKTSKEINSALVLLRFLSKFTLQYCAVLSQLSFHEEALKKSKEAAFYCQ</sequence>
<organism evidence="1 2">
    <name type="scientific">Euplotes crassus</name>
    <dbReference type="NCBI Taxonomy" id="5936"/>
    <lineage>
        <taxon>Eukaryota</taxon>
        <taxon>Sar</taxon>
        <taxon>Alveolata</taxon>
        <taxon>Ciliophora</taxon>
        <taxon>Intramacronucleata</taxon>
        <taxon>Spirotrichea</taxon>
        <taxon>Hypotrichia</taxon>
        <taxon>Euplotida</taxon>
        <taxon>Euplotidae</taxon>
        <taxon>Moneuplotes</taxon>
    </lineage>
</organism>
<evidence type="ECO:0000313" key="2">
    <source>
        <dbReference type="Proteomes" id="UP001295684"/>
    </source>
</evidence>
<name>A0AAD1XP32_EUPCR</name>
<comment type="caution">
    <text evidence="1">The sequence shown here is derived from an EMBL/GenBank/DDBJ whole genome shotgun (WGS) entry which is preliminary data.</text>
</comment>
<dbReference type="AlphaFoldDB" id="A0AAD1XP32"/>
<proteinExistence type="predicted"/>